<dbReference type="InterPro" id="IPR037802">
    <property type="entry name" value="SGF29"/>
</dbReference>
<gene>
    <name evidence="2" type="ORF">M0811_01296</name>
</gene>
<evidence type="ECO:0000313" key="2">
    <source>
        <dbReference type="EMBL" id="KAJ5072282.1"/>
    </source>
</evidence>
<protein>
    <recommendedName>
        <fullName evidence="1">SGF29 C-terminal domain-containing protein</fullName>
    </recommendedName>
</protein>
<evidence type="ECO:0000259" key="1">
    <source>
        <dbReference type="PROSITE" id="PS51518"/>
    </source>
</evidence>
<dbReference type="OrthoDB" id="10265994at2759"/>
<dbReference type="InterPro" id="IPR010750">
    <property type="entry name" value="SGF29_tudor-like_dom"/>
</dbReference>
<dbReference type="Proteomes" id="UP001149090">
    <property type="component" value="Unassembled WGS sequence"/>
</dbReference>
<dbReference type="PROSITE" id="PS51518">
    <property type="entry name" value="SGF29_C"/>
    <property type="match status" value="1"/>
</dbReference>
<dbReference type="EMBL" id="JAPDFW010000081">
    <property type="protein sequence ID" value="KAJ5072282.1"/>
    <property type="molecule type" value="Genomic_DNA"/>
</dbReference>
<evidence type="ECO:0000313" key="3">
    <source>
        <dbReference type="Proteomes" id="UP001149090"/>
    </source>
</evidence>
<reference evidence="2" key="1">
    <citation type="submission" date="2022-10" db="EMBL/GenBank/DDBJ databases">
        <title>Novel sulphate-reducing endosymbionts in the free-living metamonad Anaeramoeba.</title>
        <authorList>
            <person name="Jerlstrom-Hultqvist J."/>
            <person name="Cepicka I."/>
            <person name="Gallot-Lavallee L."/>
            <person name="Salas-Leiva D."/>
            <person name="Curtis B.A."/>
            <person name="Zahonova K."/>
            <person name="Pipaliya S."/>
            <person name="Dacks J."/>
            <person name="Roger A.J."/>
        </authorList>
    </citation>
    <scope>NUCLEOTIDE SEQUENCE</scope>
    <source>
        <strain evidence="2">BMAN</strain>
    </source>
</reference>
<feature type="domain" description="SGF29 C-terminal" evidence="1">
    <location>
        <begin position="98"/>
        <end position="235"/>
    </location>
</feature>
<comment type="caution">
    <text evidence="2">The sequence shown here is derived from an EMBL/GenBank/DDBJ whole genome shotgun (WGS) entry which is preliminary data.</text>
</comment>
<name>A0A9Q0R9N3_ANAIG</name>
<accession>A0A9Q0R9N3</accession>
<dbReference type="Pfam" id="PF07039">
    <property type="entry name" value="SGF29_Tudor"/>
    <property type="match status" value="1"/>
</dbReference>
<dbReference type="OMA" id="CIKENDQ"/>
<organism evidence="2 3">
    <name type="scientific">Anaeramoeba ignava</name>
    <name type="common">Anaerobic marine amoeba</name>
    <dbReference type="NCBI Taxonomy" id="1746090"/>
    <lineage>
        <taxon>Eukaryota</taxon>
        <taxon>Metamonada</taxon>
        <taxon>Anaeramoebidae</taxon>
        <taxon>Anaeramoeba</taxon>
    </lineage>
</organism>
<sequence>MEEKKTLFQVSMKRLDSMIKSYDFLQDRSANSLLNPTINELENKEQRISQILNQLDSCIKENDQILETLRSLDWSGQLPKYTGKLPIPPLCGAIPFPPDQEIPPNYLVAVKTQETDEPILCYVKKKTDQGAYEVVDADEVNEPRIFLVTRDQLVPLPRWYPILDVRETEFPVKSKVRAIYPETTAFYSAEVIAPPSGRTTPNPPNPYDYKLIFEGETAIHTVNARHVVDEKFFKN</sequence>
<keyword evidence="3" id="KW-1185">Reference proteome</keyword>
<dbReference type="GO" id="GO:0000124">
    <property type="term" value="C:SAGA complex"/>
    <property type="evidence" value="ECO:0007669"/>
    <property type="project" value="InterPro"/>
</dbReference>
<dbReference type="PANTHER" id="PTHR21539:SF0">
    <property type="entry name" value="SAGA-ASSOCIATED FACTOR 29"/>
    <property type="match status" value="1"/>
</dbReference>
<proteinExistence type="predicted"/>
<dbReference type="Gene3D" id="2.30.30.140">
    <property type="match status" value="2"/>
</dbReference>
<dbReference type="AlphaFoldDB" id="A0A9Q0R9N3"/>
<dbReference type="PANTHER" id="PTHR21539">
    <property type="entry name" value="SAGA-ASSOCIATED FACTOR 29"/>
    <property type="match status" value="1"/>
</dbReference>